<dbReference type="AlphaFoldDB" id="A0A3M2I4G5"/>
<dbReference type="OrthoDB" id="6198158at2"/>
<proteinExistence type="predicted"/>
<sequence length="78" mass="8993">MQYRLDLILRNAEGALARVLDLIERKGFRAVKVDGDTRSHSERWQMAMTIEGERDDDGLRAQLQKLHDCIQIEVTPCP</sequence>
<comment type="caution">
    <text evidence="1">The sequence shown here is derived from an EMBL/GenBank/DDBJ whole genome shotgun (WGS) entry which is preliminary data.</text>
</comment>
<organism evidence="1 2">
    <name type="scientific">Solilutibacter pythonis</name>
    <dbReference type="NCBI Taxonomy" id="2483112"/>
    <lineage>
        <taxon>Bacteria</taxon>
        <taxon>Pseudomonadati</taxon>
        <taxon>Pseudomonadota</taxon>
        <taxon>Gammaproteobacteria</taxon>
        <taxon>Lysobacterales</taxon>
        <taxon>Lysobacteraceae</taxon>
        <taxon>Solilutibacter</taxon>
    </lineage>
</organism>
<evidence type="ECO:0000313" key="2">
    <source>
        <dbReference type="Proteomes" id="UP000275012"/>
    </source>
</evidence>
<name>A0A3M2I4G5_9GAMM</name>
<dbReference type="Pfam" id="PF13710">
    <property type="entry name" value="ACT_5"/>
    <property type="match status" value="1"/>
</dbReference>
<gene>
    <name evidence="1" type="ORF">EBB59_06065</name>
</gene>
<evidence type="ECO:0000313" key="1">
    <source>
        <dbReference type="EMBL" id="RMH93104.1"/>
    </source>
</evidence>
<dbReference type="SUPFAM" id="SSF55021">
    <property type="entry name" value="ACT-like"/>
    <property type="match status" value="1"/>
</dbReference>
<accession>A0A3M2I4G5</accession>
<protein>
    <submittedName>
        <fullName evidence="1">Acetolactate synthase</fullName>
    </submittedName>
</protein>
<reference evidence="1 2" key="1">
    <citation type="submission" date="2018-10" db="EMBL/GenBank/DDBJ databases">
        <title>Proposal of Lysobacter pythonis sp. nov. isolated from royal pythons (Python regius).</title>
        <authorList>
            <person name="Hans-Juergen B."/>
            <person name="Huptas C."/>
            <person name="Sandra B."/>
            <person name="Igor L."/>
            <person name="Joachim S."/>
            <person name="Siegfried S."/>
            <person name="Mareike W."/>
            <person name="Peter K."/>
        </authorList>
    </citation>
    <scope>NUCLEOTIDE SEQUENCE [LARGE SCALE GENOMIC DNA]</scope>
    <source>
        <strain evidence="1 2">4284/11</strain>
    </source>
</reference>
<dbReference type="EMBL" id="RFLY01000007">
    <property type="protein sequence ID" value="RMH93104.1"/>
    <property type="molecule type" value="Genomic_DNA"/>
</dbReference>
<dbReference type="Gene3D" id="3.30.70.260">
    <property type="match status" value="1"/>
</dbReference>
<dbReference type="Proteomes" id="UP000275012">
    <property type="component" value="Unassembled WGS sequence"/>
</dbReference>
<dbReference type="RefSeq" id="WP_122101264.1">
    <property type="nucleotide sequence ID" value="NZ_RFLY01000007.1"/>
</dbReference>
<dbReference type="InterPro" id="IPR045865">
    <property type="entry name" value="ACT-like_dom_sf"/>
</dbReference>
<keyword evidence="2" id="KW-1185">Reference proteome</keyword>